<feature type="transmembrane region" description="Helical" evidence="6">
    <location>
        <begin position="132"/>
        <end position="154"/>
    </location>
</feature>
<evidence type="ECO:0000313" key="8">
    <source>
        <dbReference type="Proteomes" id="UP000198635"/>
    </source>
</evidence>
<comment type="subcellular location">
    <subcellularLocation>
        <location evidence="1">Cell membrane</location>
        <topology evidence="1">Multi-pass membrane protein</topology>
    </subcellularLocation>
</comment>
<dbReference type="InterPro" id="IPR050833">
    <property type="entry name" value="Poly_Biosynth_Transport"/>
</dbReference>
<feature type="transmembrane region" description="Helical" evidence="6">
    <location>
        <begin position="317"/>
        <end position="336"/>
    </location>
</feature>
<feature type="transmembrane region" description="Helical" evidence="6">
    <location>
        <begin position="348"/>
        <end position="371"/>
    </location>
</feature>
<feature type="transmembrane region" description="Helical" evidence="6">
    <location>
        <begin position="407"/>
        <end position="425"/>
    </location>
</feature>
<accession>A0A1I3VWA6</accession>
<evidence type="ECO:0000256" key="3">
    <source>
        <dbReference type="ARBA" id="ARBA00022692"/>
    </source>
</evidence>
<reference evidence="8" key="1">
    <citation type="submission" date="2016-10" db="EMBL/GenBank/DDBJ databases">
        <authorList>
            <person name="Varghese N."/>
            <person name="Submissions S."/>
        </authorList>
    </citation>
    <scope>NUCLEOTIDE SEQUENCE [LARGE SCALE GENOMIC DNA]</scope>
    <source>
        <strain evidence="8">DSM 5918</strain>
    </source>
</reference>
<dbReference type="Pfam" id="PF13440">
    <property type="entry name" value="Polysacc_synt_3"/>
    <property type="match status" value="1"/>
</dbReference>
<feature type="transmembrane region" description="Helical" evidence="6">
    <location>
        <begin position="60"/>
        <end position="82"/>
    </location>
</feature>
<dbReference type="Proteomes" id="UP000198635">
    <property type="component" value="Unassembled WGS sequence"/>
</dbReference>
<feature type="transmembrane region" description="Helical" evidence="6">
    <location>
        <begin position="166"/>
        <end position="185"/>
    </location>
</feature>
<evidence type="ECO:0000256" key="5">
    <source>
        <dbReference type="ARBA" id="ARBA00023136"/>
    </source>
</evidence>
<organism evidence="7 8">
    <name type="scientific">Desulfomicrobium apsheronum</name>
    <dbReference type="NCBI Taxonomy" id="52560"/>
    <lineage>
        <taxon>Bacteria</taxon>
        <taxon>Pseudomonadati</taxon>
        <taxon>Thermodesulfobacteriota</taxon>
        <taxon>Desulfovibrionia</taxon>
        <taxon>Desulfovibrionales</taxon>
        <taxon>Desulfomicrobiaceae</taxon>
        <taxon>Desulfomicrobium</taxon>
    </lineage>
</organism>
<name>A0A1I3VWA6_9BACT</name>
<keyword evidence="4 6" id="KW-1133">Transmembrane helix</keyword>
<dbReference type="PANTHER" id="PTHR30250">
    <property type="entry name" value="PST FAMILY PREDICTED COLANIC ACID TRANSPORTER"/>
    <property type="match status" value="1"/>
</dbReference>
<proteinExistence type="predicted"/>
<gene>
    <name evidence="7" type="ORF">SAMN04488082_11175</name>
</gene>
<keyword evidence="3 6" id="KW-0812">Transmembrane</keyword>
<feature type="transmembrane region" description="Helical" evidence="6">
    <location>
        <begin position="27"/>
        <end position="48"/>
    </location>
</feature>
<sequence>MLLNNFNLFIKKKWNSNSNSGSIFRNMIMLASGTAGANIISIGIMPIITRIYTPEDFGVLSIFITLSSILVPFSTFLYTMAIPLPKKDRTAFNILVFCTILTLLMPLMITLLCIILIFYISEYDNLQYLHDYWWLIPFFVTGGSLYEILSNWAIRKNAFRHLAGTKLWQATIAAVIKVFLGFLGLNTLGLLIGQIFSQAGGVLTLFKVFFQDFKTYWKHVSVDRIKFLLLHYADYPKYRLPSQFIMLINAKSPVLFWAWNFGPESTGQFSLSMMILLLPLTLISQSTSQAYYAEIAKIKNKNNELITLITKSITKKLFIISIIPFIIIFCCGSWIFEIFFGKDWILAGVYSSILSINLLTMFIINPIINVLNIINNQKYYLKINIMRFFWMLLVFLISYISDANDCITLGIYSFAMSFHRIYVYIKIMHIINSYSFSR</sequence>
<keyword evidence="8" id="KW-1185">Reference proteome</keyword>
<evidence type="ECO:0000256" key="6">
    <source>
        <dbReference type="SAM" id="Phobius"/>
    </source>
</evidence>
<evidence type="ECO:0000256" key="1">
    <source>
        <dbReference type="ARBA" id="ARBA00004651"/>
    </source>
</evidence>
<evidence type="ECO:0000256" key="2">
    <source>
        <dbReference type="ARBA" id="ARBA00022475"/>
    </source>
</evidence>
<evidence type="ECO:0000256" key="4">
    <source>
        <dbReference type="ARBA" id="ARBA00022989"/>
    </source>
</evidence>
<feature type="transmembrane region" description="Helical" evidence="6">
    <location>
        <begin position="271"/>
        <end position="292"/>
    </location>
</feature>
<dbReference type="EMBL" id="FORX01000011">
    <property type="protein sequence ID" value="SFJ99472.1"/>
    <property type="molecule type" value="Genomic_DNA"/>
</dbReference>
<keyword evidence="5 6" id="KW-0472">Membrane</keyword>
<dbReference type="AlphaFoldDB" id="A0A1I3VWA6"/>
<dbReference type="STRING" id="52560.SAMN04488082_11175"/>
<feature type="transmembrane region" description="Helical" evidence="6">
    <location>
        <begin position="94"/>
        <end position="120"/>
    </location>
</feature>
<dbReference type="PANTHER" id="PTHR30250:SF28">
    <property type="entry name" value="POLYSACCHARIDE BIOSYNTHESIS PROTEIN"/>
    <property type="match status" value="1"/>
</dbReference>
<dbReference type="GO" id="GO:0005886">
    <property type="term" value="C:plasma membrane"/>
    <property type="evidence" value="ECO:0007669"/>
    <property type="project" value="UniProtKB-SubCell"/>
</dbReference>
<keyword evidence="2" id="KW-1003">Cell membrane</keyword>
<evidence type="ECO:0000313" key="7">
    <source>
        <dbReference type="EMBL" id="SFJ99472.1"/>
    </source>
</evidence>
<feature type="transmembrane region" description="Helical" evidence="6">
    <location>
        <begin position="383"/>
        <end position="401"/>
    </location>
</feature>
<protein>
    <submittedName>
        <fullName evidence="7">Membrane protein involved in the export of O-antigen and teichoic acid</fullName>
    </submittedName>
</protein>